<dbReference type="InterPro" id="IPR013114">
    <property type="entry name" value="FabA_FabZ"/>
</dbReference>
<comment type="function">
    <text evidence="8 9">Involved in unsaturated fatty acids biosynthesis. Catalyzes the dehydration of short chain beta-hydroxyacyl-ACPs and long chain saturated and unsaturated beta-hydroxyacyl-ACPs.</text>
</comment>
<keyword evidence="3 9" id="KW-0963">Cytoplasm</keyword>
<gene>
    <name evidence="9" type="primary">fabZ</name>
    <name evidence="10" type="ORF">I596_912</name>
</gene>
<dbReference type="GO" id="GO:0006633">
    <property type="term" value="P:fatty acid biosynthetic process"/>
    <property type="evidence" value="ECO:0007669"/>
    <property type="project" value="UniProtKB-UniRule"/>
</dbReference>
<keyword evidence="6 9" id="KW-0443">Lipid metabolism</keyword>
<dbReference type="KEGG" id="dko:I596_912"/>
<evidence type="ECO:0000256" key="7">
    <source>
        <dbReference type="ARBA" id="ARBA00023239"/>
    </source>
</evidence>
<dbReference type="NCBIfam" id="TIGR01750">
    <property type="entry name" value="fabZ"/>
    <property type="match status" value="1"/>
</dbReference>
<evidence type="ECO:0000256" key="1">
    <source>
        <dbReference type="ARBA" id="ARBA00004496"/>
    </source>
</evidence>
<comment type="catalytic activity">
    <reaction evidence="9">
        <text>a (3R)-hydroxyacyl-[ACP] = a (2E)-enoyl-[ACP] + H2O</text>
        <dbReference type="Rhea" id="RHEA:13097"/>
        <dbReference type="Rhea" id="RHEA-COMP:9925"/>
        <dbReference type="Rhea" id="RHEA-COMP:9945"/>
        <dbReference type="ChEBI" id="CHEBI:15377"/>
        <dbReference type="ChEBI" id="CHEBI:78784"/>
        <dbReference type="ChEBI" id="CHEBI:78827"/>
        <dbReference type="EC" id="4.2.1.59"/>
    </reaction>
</comment>
<feature type="active site" evidence="9">
    <location>
        <position position="62"/>
    </location>
</feature>
<dbReference type="GO" id="GO:0019171">
    <property type="term" value="F:(3R)-hydroxyacyl-[acyl-carrier-protein] dehydratase activity"/>
    <property type="evidence" value="ECO:0007669"/>
    <property type="project" value="UniProtKB-EC"/>
</dbReference>
<dbReference type="OrthoDB" id="9772788at2"/>
<protein>
    <recommendedName>
        <fullName evidence="9">3-hydroxyacyl-[acyl-carrier-protein] dehydratase FabZ</fullName>
        <ecNumber evidence="9">4.2.1.59</ecNumber>
    </recommendedName>
    <alternativeName>
        <fullName evidence="9">(3R)-hydroxymyristoyl-[acyl-carrier-protein] dehydratase</fullName>
        <shortName evidence="9">(3R)-hydroxymyristoyl-ACP dehydrase</shortName>
    </alternativeName>
    <alternativeName>
        <fullName evidence="9">Beta-hydroxyacyl-ACP dehydratase</fullName>
    </alternativeName>
</protein>
<dbReference type="Proteomes" id="UP000076830">
    <property type="component" value="Chromosome"/>
</dbReference>
<dbReference type="Pfam" id="PF07977">
    <property type="entry name" value="FabA"/>
    <property type="match status" value="1"/>
</dbReference>
<keyword evidence="11" id="KW-1185">Reference proteome</keyword>
<dbReference type="PANTHER" id="PTHR30272:SF1">
    <property type="entry name" value="3-HYDROXYACYL-[ACYL-CARRIER-PROTEIN] DEHYDRATASE"/>
    <property type="match status" value="1"/>
</dbReference>
<evidence type="ECO:0000256" key="2">
    <source>
        <dbReference type="ARBA" id="ARBA00009174"/>
    </source>
</evidence>
<dbReference type="STRING" id="1300342.I596_912"/>
<dbReference type="SUPFAM" id="SSF54637">
    <property type="entry name" value="Thioesterase/thiol ester dehydrase-isomerase"/>
    <property type="match status" value="1"/>
</dbReference>
<dbReference type="PATRIC" id="fig|1300342.3.peg.890"/>
<keyword evidence="5 9" id="KW-0441">Lipid A biosynthesis</keyword>
<dbReference type="AlphaFoldDB" id="A0A160DTL4"/>
<dbReference type="CDD" id="cd01288">
    <property type="entry name" value="FabZ"/>
    <property type="match status" value="1"/>
</dbReference>
<evidence type="ECO:0000256" key="5">
    <source>
        <dbReference type="ARBA" id="ARBA00022556"/>
    </source>
</evidence>
<evidence type="ECO:0000256" key="3">
    <source>
        <dbReference type="ARBA" id="ARBA00022490"/>
    </source>
</evidence>
<dbReference type="RefSeq" id="WP_067644654.1">
    <property type="nucleotide sequence ID" value="NZ_CP015249.1"/>
</dbReference>
<evidence type="ECO:0000256" key="8">
    <source>
        <dbReference type="ARBA" id="ARBA00025049"/>
    </source>
</evidence>
<sequence>MNHAVDTAVELEPLPIGVERIAEILPHRYPFLLVDRILDYTPSKKITAMKNVTINEPFFQGHFPGHPVMPGVLMIEAMAQTSGLLVHLSIKHDPTQPKLFYLVRVDQARFSRIVGPGDQLIFQVEQKRLMRGMGKYWCEALVDGKLVAEAELLCAERTSR</sequence>
<dbReference type="HAMAP" id="MF_00406">
    <property type="entry name" value="FabZ"/>
    <property type="match status" value="1"/>
</dbReference>
<comment type="similarity">
    <text evidence="2 9">Belongs to the thioester dehydratase family. FabZ subfamily.</text>
</comment>
<dbReference type="InterPro" id="IPR010084">
    <property type="entry name" value="FabZ"/>
</dbReference>
<dbReference type="GO" id="GO:0009245">
    <property type="term" value="P:lipid A biosynthetic process"/>
    <property type="evidence" value="ECO:0007669"/>
    <property type="project" value="UniProtKB-UniRule"/>
</dbReference>
<keyword evidence="4 9" id="KW-0444">Lipid biosynthesis</keyword>
<evidence type="ECO:0000256" key="4">
    <source>
        <dbReference type="ARBA" id="ARBA00022516"/>
    </source>
</evidence>
<evidence type="ECO:0000256" key="6">
    <source>
        <dbReference type="ARBA" id="ARBA00023098"/>
    </source>
</evidence>
<comment type="subcellular location">
    <subcellularLocation>
        <location evidence="1 9">Cytoplasm</location>
    </subcellularLocation>
</comment>
<dbReference type="EMBL" id="CP015249">
    <property type="protein sequence ID" value="ANB16943.1"/>
    <property type="molecule type" value="Genomic_DNA"/>
</dbReference>
<proteinExistence type="inferred from homology"/>
<keyword evidence="7 9" id="KW-0456">Lyase</keyword>
<dbReference type="Gene3D" id="3.10.129.10">
    <property type="entry name" value="Hotdog Thioesterase"/>
    <property type="match status" value="1"/>
</dbReference>
<dbReference type="InterPro" id="IPR029069">
    <property type="entry name" value="HotDog_dom_sf"/>
</dbReference>
<dbReference type="NCBIfam" id="NF000582">
    <property type="entry name" value="PRK00006.1"/>
    <property type="match status" value="1"/>
</dbReference>
<dbReference type="EC" id="4.2.1.59" evidence="9"/>
<evidence type="ECO:0000313" key="11">
    <source>
        <dbReference type="Proteomes" id="UP000076830"/>
    </source>
</evidence>
<dbReference type="PANTHER" id="PTHR30272">
    <property type="entry name" value="3-HYDROXYACYL-[ACYL-CARRIER-PROTEIN] DEHYDRATASE"/>
    <property type="match status" value="1"/>
</dbReference>
<accession>A0A160DTL4</accession>
<dbReference type="GO" id="GO:0016020">
    <property type="term" value="C:membrane"/>
    <property type="evidence" value="ECO:0007669"/>
    <property type="project" value="GOC"/>
</dbReference>
<reference evidence="10 11" key="1">
    <citation type="submission" date="2016-04" db="EMBL/GenBank/DDBJ databases">
        <title>Complete genome sequence of Dokdonella koreensis DS-123T.</title>
        <authorList>
            <person name="Kim J.F."/>
            <person name="Lee H."/>
            <person name="Kwak M.-J."/>
        </authorList>
    </citation>
    <scope>NUCLEOTIDE SEQUENCE [LARGE SCALE GENOMIC DNA]</scope>
    <source>
        <strain evidence="10 11">DS-123</strain>
    </source>
</reference>
<organism evidence="10 11">
    <name type="scientific">Dokdonella koreensis DS-123</name>
    <dbReference type="NCBI Taxonomy" id="1300342"/>
    <lineage>
        <taxon>Bacteria</taxon>
        <taxon>Pseudomonadati</taxon>
        <taxon>Pseudomonadota</taxon>
        <taxon>Gammaproteobacteria</taxon>
        <taxon>Lysobacterales</taxon>
        <taxon>Rhodanobacteraceae</taxon>
        <taxon>Dokdonella</taxon>
    </lineage>
</organism>
<dbReference type="FunFam" id="3.10.129.10:FF:000001">
    <property type="entry name" value="3-hydroxyacyl-[acyl-carrier-protein] dehydratase FabZ"/>
    <property type="match status" value="1"/>
</dbReference>
<evidence type="ECO:0000313" key="10">
    <source>
        <dbReference type="EMBL" id="ANB16943.1"/>
    </source>
</evidence>
<evidence type="ECO:0000256" key="9">
    <source>
        <dbReference type="HAMAP-Rule" id="MF_00406"/>
    </source>
</evidence>
<name>A0A160DTL4_9GAMM</name>
<dbReference type="GO" id="GO:0005737">
    <property type="term" value="C:cytoplasm"/>
    <property type="evidence" value="ECO:0007669"/>
    <property type="project" value="UniProtKB-SubCell"/>
</dbReference>